<dbReference type="GO" id="GO:0005634">
    <property type="term" value="C:nucleus"/>
    <property type="evidence" value="ECO:0007669"/>
    <property type="project" value="UniProtKB-SubCell"/>
</dbReference>
<evidence type="ECO:0000256" key="5">
    <source>
        <dbReference type="ARBA" id="ARBA00023242"/>
    </source>
</evidence>
<dbReference type="GO" id="GO:0000776">
    <property type="term" value="C:kinetochore"/>
    <property type="evidence" value="ECO:0007669"/>
    <property type="project" value="InterPro"/>
</dbReference>
<dbReference type="InterPro" id="IPR028255">
    <property type="entry name" value="CENP-T"/>
</dbReference>
<evidence type="ECO:0000313" key="9">
    <source>
        <dbReference type="RefSeq" id="XP_030620995.1"/>
    </source>
</evidence>
<dbReference type="InParanoid" id="A0A6J2UL34"/>
<comment type="subcellular location">
    <subcellularLocation>
        <location evidence="2">Chromosome</location>
    </subcellularLocation>
    <subcellularLocation>
        <location evidence="1">Nucleus</location>
    </subcellularLocation>
</comment>
<dbReference type="InterPro" id="IPR009072">
    <property type="entry name" value="Histone-fold"/>
</dbReference>
<evidence type="ECO:0000313" key="8">
    <source>
        <dbReference type="Proteomes" id="UP000504632"/>
    </source>
</evidence>
<dbReference type="CDD" id="cd22920">
    <property type="entry name" value="HFD_CENP-T"/>
    <property type="match status" value="1"/>
</dbReference>
<evidence type="ECO:0000256" key="6">
    <source>
        <dbReference type="SAM" id="MobiDB-lite"/>
    </source>
</evidence>
<sequence>MDPTDDDLSARVLLRNVLRSEPPRSPITRSASRRQSQSSRTRQSLRLRQSAGLESPKVTLKQKLKQRLHESASHSPLPPSKRRSLSAVAKKMTTPAVVTSALYDDDITPRNLLKKIIQTEAEASLLVSDQPRTQEASPGPINSSIHSNSQSEGGSGLDLPDLTTENLSLVVRGLRRRRPPPTFNASAFERQLGHTPGKETDEVTQDVSAASGSPLSLTLKTPFVDVHTERAGLQRKVANRRQLSAQTFAEAVEKRLEKGPDNDHTIVRAEPTLGDSQFTLGLNDVTVPDLTTNIFMSNTALYDQPVSITTQQGTGEKELTPAVNEGEDKEKKEDEGQTERDHHADKVGETEEQEEDKDKQKAERLVFETERVEVPVPLDTEMEEEQESQGHEEELFESSNQEMELEAPPVQEREEPESQTEEAEMEVEELGKSGAEDFQEEVAASPSEHITRRAHQSGGTVAVPGLLDRRNIDINLEATEKVLTTVPLALSLTVLTTAPLALSLTVLTTTPLALSITVLTTVPLALSLTVLTTTPLALSITVLPLREKREMVKVKMIKVKLSLKTPAFIKLRRIMPTPDVPTTPTVLRAVNADPAELVRPRRAKRKNAASAPRGASLSRSYIMNTFKHFAKTKVARDVYPVIMDIVQKYFDRLADDLEAYAAHAKRNTIEIEDVELLMRRQGFVNDATPVNVLIEKFLPLEYRKLLIPVATSGNKVIPKQRR</sequence>
<comment type="similarity">
    <text evidence="3">Belongs to the CENP-T/CNN1 family.</text>
</comment>
<dbReference type="GO" id="GO:0003677">
    <property type="term" value="F:DNA binding"/>
    <property type="evidence" value="ECO:0007669"/>
    <property type="project" value="InterPro"/>
</dbReference>
<feature type="compositionally biased region" description="Acidic residues" evidence="6">
    <location>
        <begin position="414"/>
        <end position="428"/>
    </location>
</feature>
<dbReference type="SUPFAM" id="SSF47113">
    <property type="entry name" value="Histone-fold"/>
    <property type="match status" value="1"/>
</dbReference>
<dbReference type="OrthoDB" id="10071681at2759"/>
<dbReference type="GO" id="GO:0051382">
    <property type="term" value="P:kinetochore assembly"/>
    <property type="evidence" value="ECO:0007669"/>
    <property type="project" value="InterPro"/>
</dbReference>
<dbReference type="Gene3D" id="1.10.20.10">
    <property type="entry name" value="Histone, subunit A"/>
    <property type="match status" value="1"/>
</dbReference>
<gene>
    <name evidence="9" type="primary">cenpt</name>
</gene>
<feature type="region of interest" description="Disordered" evidence="6">
    <location>
        <begin position="15"/>
        <end position="88"/>
    </location>
</feature>
<dbReference type="InterPro" id="IPR035425">
    <property type="entry name" value="CENP-T/H4_C"/>
</dbReference>
<dbReference type="RefSeq" id="XP_030620995.1">
    <property type="nucleotide sequence ID" value="XM_030765135.1"/>
</dbReference>
<evidence type="ECO:0000256" key="1">
    <source>
        <dbReference type="ARBA" id="ARBA00004123"/>
    </source>
</evidence>
<feature type="domain" description="CENP-T/Histone H4 histone fold" evidence="7">
    <location>
        <begin position="629"/>
        <end position="709"/>
    </location>
</feature>
<feature type="region of interest" description="Disordered" evidence="6">
    <location>
        <begin position="126"/>
        <end position="203"/>
    </location>
</feature>
<protein>
    <submittedName>
        <fullName evidence="9">Centromere protein T</fullName>
    </submittedName>
</protein>
<keyword evidence="8" id="KW-1185">Reference proteome</keyword>
<evidence type="ECO:0000256" key="3">
    <source>
        <dbReference type="ARBA" id="ARBA00010137"/>
    </source>
</evidence>
<keyword evidence="4" id="KW-0158">Chromosome</keyword>
<dbReference type="GO" id="GO:0046982">
    <property type="term" value="F:protein heterodimerization activity"/>
    <property type="evidence" value="ECO:0007669"/>
    <property type="project" value="InterPro"/>
</dbReference>
<feature type="compositionally biased region" description="Low complexity" evidence="6">
    <location>
        <begin position="28"/>
        <end position="51"/>
    </location>
</feature>
<dbReference type="GO" id="GO:0007059">
    <property type="term" value="P:chromosome segregation"/>
    <property type="evidence" value="ECO:0007669"/>
    <property type="project" value="TreeGrafter"/>
</dbReference>
<feature type="compositionally biased region" description="Polar residues" evidence="6">
    <location>
        <begin position="130"/>
        <end position="152"/>
    </location>
</feature>
<dbReference type="Pfam" id="PF15511">
    <property type="entry name" value="CENP-T_C"/>
    <property type="match status" value="1"/>
</dbReference>
<dbReference type="GO" id="GO:0000278">
    <property type="term" value="P:mitotic cell cycle"/>
    <property type="evidence" value="ECO:0007669"/>
    <property type="project" value="TreeGrafter"/>
</dbReference>
<name>A0A6J2UL34_CHACN</name>
<feature type="compositionally biased region" description="Basic and acidic residues" evidence="6">
    <location>
        <begin position="356"/>
        <end position="373"/>
    </location>
</feature>
<dbReference type="PANTHER" id="PTHR46904:SF1">
    <property type="entry name" value="CENTROMERE PROTEIN T"/>
    <property type="match status" value="1"/>
</dbReference>
<dbReference type="PANTHER" id="PTHR46904">
    <property type="entry name" value="CENTROMERE PROTEIN T"/>
    <property type="match status" value="1"/>
</dbReference>
<feature type="region of interest" description="Disordered" evidence="6">
    <location>
        <begin position="308"/>
        <end position="432"/>
    </location>
</feature>
<feature type="compositionally biased region" description="Basic and acidic residues" evidence="6">
    <location>
        <begin position="326"/>
        <end position="349"/>
    </location>
</feature>
<evidence type="ECO:0000256" key="4">
    <source>
        <dbReference type="ARBA" id="ARBA00022454"/>
    </source>
</evidence>
<dbReference type="AlphaFoldDB" id="A0A6J2UL34"/>
<evidence type="ECO:0000259" key="7">
    <source>
        <dbReference type="Pfam" id="PF15511"/>
    </source>
</evidence>
<keyword evidence="5" id="KW-0539">Nucleus</keyword>
<evidence type="ECO:0000256" key="2">
    <source>
        <dbReference type="ARBA" id="ARBA00004286"/>
    </source>
</evidence>
<dbReference type="Proteomes" id="UP000504632">
    <property type="component" value="Chromosome 2"/>
</dbReference>
<organism evidence="8 9">
    <name type="scientific">Chanos chanos</name>
    <name type="common">Milkfish</name>
    <name type="synonym">Mugil chanos</name>
    <dbReference type="NCBI Taxonomy" id="29144"/>
    <lineage>
        <taxon>Eukaryota</taxon>
        <taxon>Metazoa</taxon>
        <taxon>Chordata</taxon>
        <taxon>Craniata</taxon>
        <taxon>Vertebrata</taxon>
        <taxon>Euteleostomi</taxon>
        <taxon>Actinopterygii</taxon>
        <taxon>Neopterygii</taxon>
        <taxon>Teleostei</taxon>
        <taxon>Ostariophysi</taxon>
        <taxon>Gonorynchiformes</taxon>
        <taxon>Chanidae</taxon>
        <taxon>Chanos</taxon>
    </lineage>
</organism>
<accession>A0A6J2UL34</accession>
<dbReference type="GeneID" id="115804624"/>
<dbReference type="CTD" id="80152"/>
<proteinExistence type="inferred from homology"/>
<reference evidence="9" key="1">
    <citation type="submission" date="2025-08" db="UniProtKB">
        <authorList>
            <consortium name="RefSeq"/>
        </authorList>
    </citation>
    <scope>IDENTIFICATION</scope>
</reference>